<keyword evidence="3" id="KW-0808">Transferase</keyword>
<comment type="catalytic activity">
    <reaction evidence="5">
        <text>a 2'-deoxyadenosine in DNA + S-adenosyl-L-methionine = an N(6)-methyl-2'-deoxyadenosine in DNA + S-adenosyl-L-homocysteine + H(+)</text>
        <dbReference type="Rhea" id="RHEA:15197"/>
        <dbReference type="Rhea" id="RHEA-COMP:12418"/>
        <dbReference type="Rhea" id="RHEA-COMP:12419"/>
        <dbReference type="ChEBI" id="CHEBI:15378"/>
        <dbReference type="ChEBI" id="CHEBI:57856"/>
        <dbReference type="ChEBI" id="CHEBI:59789"/>
        <dbReference type="ChEBI" id="CHEBI:90615"/>
        <dbReference type="ChEBI" id="CHEBI:90616"/>
        <dbReference type="EC" id="2.1.1.72"/>
    </reaction>
</comment>
<dbReference type="SUPFAM" id="SSF53335">
    <property type="entry name" value="S-adenosyl-L-methionine-dependent methyltransferases"/>
    <property type="match status" value="1"/>
</dbReference>
<dbReference type="PRINTS" id="PR00507">
    <property type="entry name" value="N12N6MTFRASE"/>
</dbReference>
<dbReference type="PANTHER" id="PTHR33841:SF1">
    <property type="entry name" value="DNA METHYLTRANSFERASE A"/>
    <property type="match status" value="1"/>
</dbReference>
<feature type="domain" description="Type II methyltransferase M.TaqI-like" evidence="6">
    <location>
        <begin position="285"/>
        <end position="560"/>
    </location>
</feature>
<sequence>MNFDSLNLLKEHIIGEILSLLNAKNFCFPEELKFEFDFTDEYSLSHLESKILQAANLGLFENALKAFSLSKFQLADPLKIGTTDPLVSFIMVLLENSENYVSFLGDAREIEGLNLQLIQNYYHYQLKYQFRLKWNFSEQNFTVNPHKTNRKHKEKGIFYTADSLCEKMVNETLGTFLDDKLRRLSNILSKTKGISPLVSNSPPINAISSLLDDVSSITICDPSMGTGAFLRASFTYLCNRRHEFCTLLDKNLNLTSNLSDNSSLTMFFDTQLSYKKWERHILTHMLYGVDLDGFAQQLASKILVLSSKQFYPDLLRDFTPLNLNFRYGDAVISPTISPAFISSIQPFKFDIEQLVILREKSRLSTNSKQIMSALKQLSLLKEQILAQYYAEMPTPYHDIYMQNSFSWILEFPEIFSRTLFDITEKHNGFDIILNNPPWEMNQINDNEFFNSYYPNFADLAVVQKKKKKLQLLNNELISKNYFQYIQLIKSKNDYWKHFFHLQGENKLNLYKLFLERILSLGNSSGYCSIIIPAGLLGEERANRLRIELVERTQILHITLSYTGKDFFPNIAAGMPLIVLTFHNSGPTTNLKFAFFNARNLHNDDHVSLSLKFLQQISPNFHNTQKFLENSFAIPLITHHDEKDLIMLLHQYPTLAKGWGFDTKRELNRTDDEKNGVIQQEPSLIPVLEGKYLVHYGYSISAVKYFIAPKIDYKEYKPIFQYERIVWRNVSNIQLRRRLFFAIIPSGIATVNSLNYITPYRILRNGHSEEKKIISRSEMFYLLGLLGSLVAEYWIRLFSTNNNVNQYLVKSIPLPFYESSNPLHEELIFQVTQFQNKSARWADQMVQLGRDYRQKNLLEQQYWADLAQIDALVFKIYCLNIKQIKQIFDRFPKIAMVYKKLVIQYFQNL</sequence>
<evidence type="ECO:0000256" key="2">
    <source>
        <dbReference type="ARBA" id="ARBA00022603"/>
    </source>
</evidence>
<evidence type="ECO:0000256" key="5">
    <source>
        <dbReference type="ARBA" id="ARBA00047942"/>
    </source>
</evidence>
<proteinExistence type="predicted"/>
<dbReference type="Proteomes" id="UP001208689">
    <property type="component" value="Chromosome"/>
</dbReference>
<dbReference type="EMBL" id="CP104013">
    <property type="protein sequence ID" value="UYP45105.1"/>
    <property type="molecule type" value="Genomic_DNA"/>
</dbReference>
<dbReference type="InterPro" id="IPR029063">
    <property type="entry name" value="SAM-dependent_MTases_sf"/>
</dbReference>
<dbReference type="PANTHER" id="PTHR33841">
    <property type="entry name" value="DNA METHYLTRANSFERASE YEEA-RELATED"/>
    <property type="match status" value="1"/>
</dbReference>
<gene>
    <name evidence="7" type="ORF">NEF87_001390</name>
</gene>
<reference evidence="7" key="1">
    <citation type="submission" date="2022-09" db="EMBL/GenBank/DDBJ databases">
        <title>Actin cytoskeleton and complex cell architecture in an #Asgard archaeon.</title>
        <authorList>
            <person name="Ponce Toledo R.I."/>
            <person name="Schleper C."/>
            <person name="Rodrigues Oliveira T."/>
            <person name="Wollweber F."/>
            <person name="Xu J."/>
            <person name="Rittmann S."/>
            <person name="Klingl A."/>
            <person name="Pilhofer M."/>
        </authorList>
    </citation>
    <scope>NUCLEOTIDE SEQUENCE</scope>
    <source>
        <strain evidence="7">B-35</strain>
    </source>
</reference>
<evidence type="ECO:0000313" key="8">
    <source>
        <dbReference type="Proteomes" id="UP001208689"/>
    </source>
</evidence>
<evidence type="ECO:0000256" key="4">
    <source>
        <dbReference type="ARBA" id="ARBA00022691"/>
    </source>
</evidence>
<dbReference type="EC" id="2.1.1.72" evidence="1"/>
<protein>
    <recommendedName>
        <fullName evidence="1">site-specific DNA-methyltransferase (adenine-specific)</fullName>
        <ecNumber evidence="1">2.1.1.72</ecNumber>
    </recommendedName>
</protein>
<keyword evidence="2" id="KW-0489">Methyltransferase</keyword>
<evidence type="ECO:0000259" key="6">
    <source>
        <dbReference type="Pfam" id="PF07669"/>
    </source>
</evidence>
<organism evidence="7 8">
    <name type="scientific">Candidatus Lokiarchaeum ossiferum</name>
    <dbReference type="NCBI Taxonomy" id="2951803"/>
    <lineage>
        <taxon>Archaea</taxon>
        <taxon>Promethearchaeati</taxon>
        <taxon>Promethearchaeota</taxon>
        <taxon>Promethearchaeia</taxon>
        <taxon>Promethearchaeales</taxon>
        <taxon>Promethearchaeaceae</taxon>
        <taxon>Candidatus Lokiarchaeum</taxon>
    </lineage>
</organism>
<evidence type="ECO:0000256" key="1">
    <source>
        <dbReference type="ARBA" id="ARBA00011900"/>
    </source>
</evidence>
<keyword evidence="4" id="KW-0949">S-adenosyl-L-methionine</keyword>
<accession>A0ABY6HNK8</accession>
<dbReference type="InterPro" id="IPR050953">
    <property type="entry name" value="N4_N6_ade-DNA_methylase"/>
</dbReference>
<evidence type="ECO:0000313" key="7">
    <source>
        <dbReference type="EMBL" id="UYP45105.1"/>
    </source>
</evidence>
<dbReference type="Gene3D" id="3.40.50.150">
    <property type="entry name" value="Vaccinia Virus protein VP39"/>
    <property type="match status" value="1"/>
</dbReference>
<evidence type="ECO:0000256" key="3">
    <source>
        <dbReference type="ARBA" id="ARBA00022679"/>
    </source>
</evidence>
<dbReference type="InterPro" id="IPR011639">
    <property type="entry name" value="MethylTrfase_TaqI-like_dom"/>
</dbReference>
<name>A0ABY6HNK8_9ARCH</name>
<dbReference type="Pfam" id="PF07669">
    <property type="entry name" value="Eco57I"/>
    <property type="match status" value="1"/>
</dbReference>
<keyword evidence="8" id="KW-1185">Reference proteome</keyword>